<dbReference type="AlphaFoldDB" id="A0A0G2E6J8"/>
<evidence type="ECO:0000256" key="1">
    <source>
        <dbReference type="SAM" id="MobiDB-lite"/>
    </source>
</evidence>
<gene>
    <name evidence="2" type="ORF">UCRPC4_g05163</name>
</gene>
<reference evidence="2 3" key="1">
    <citation type="submission" date="2015-05" db="EMBL/GenBank/DDBJ databases">
        <title>Distinctive expansion of gene families associated with plant cell wall degradation and secondary metabolism in the genomes of grapevine trunk pathogens.</title>
        <authorList>
            <person name="Lawrence D.P."/>
            <person name="Travadon R."/>
            <person name="Rolshausen P.E."/>
            <person name="Baumgartner K."/>
        </authorList>
    </citation>
    <scope>NUCLEOTIDE SEQUENCE [LARGE SCALE GENOMIC DNA]</scope>
    <source>
        <strain evidence="2">UCRPC4</strain>
    </source>
</reference>
<feature type="region of interest" description="Disordered" evidence="1">
    <location>
        <begin position="83"/>
        <end position="102"/>
    </location>
</feature>
<keyword evidence="3" id="KW-1185">Reference proteome</keyword>
<evidence type="ECO:0000313" key="3">
    <source>
        <dbReference type="Proteomes" id="UP000053317"/>
    </source>
</evidence>
<dbReference type="Proteomes" id="UP000053317">
    <property type="component" value="Unassembled WGS sequence"/>
</dbReference>
<evidence type="ECO:0000313" key="2">
    <source>
        <dbReference type="EMBL" id="KKY17961.1"/>
    </source>
</evidence>
<name>A0A0G2E6J8_PHACM</name>
<feature type="compositionally biased region" description="Low complexity" evidence="1">
    <location>
        <begin position="541"/>
        <end position="552"/>
    </location>
</feature>
<organism evidence="2 3">
    <name type="scientific">Phaeomoniella chlamydospora</name>
    <name type="common">Phaeoacremonium chlamydosporum</name>
    <dbReference type="NCBI Taxonomy" id="158046"/>
    <lineage>
        <taxon>Eukaryota</taxon>
        <taxon>Fungi</taxon>
        <taxon>Dikarya</taxon>
        <taxon>Ascomycota</taxon>
        <taxon>Pezizomycotina</taxon>
        <taxon>Eurotiomycetes</taxon>
        <taxon>Chaetothyriomycetidae</taxon>
        <taxon>Phaeomoniellales</taxon>
        <taxon>Phaeomoniellaceae</taxon>
        <taxon>Phaeomoniella</taxon>
    </lineage>
</organism>
<accession>A0A0G2E6J8</accession>
<comment type="caution">
    <text evidence="2">The sequence shown here is derived from an EMBL/GenBank/DDBJ whole genome shotgun (WGS) entry which is preliminary data.</text>
</comment>
<feature type="compositionally biased region" description="Polar residues" evidence="1">
    <location>
        <begin position="593"/>
        <end position="606"/>
    </location>
</feature>
<dbReference type="EMBL" id="LCWF01000133">
    <property type="protein sequence ID" value="KKY17961.1"/>
    <property type="molecule type" value="Genomic_DNA"/>
</dbReference>
<sequence>MRKRPLASFFTHEYPMTIRDGEEILLQILNTKWCESYIPIGRAPQRFRHRTLLQKRTFSSHIKKLNVSDQLPQNAIQTPREISATGTQRDMDKVSCEGGDTSPGLRLKGRGLHRAWKIQDLLAKRMAIELLMTYGIKHRPINMSSSSLLDGLVADLRHVDGLLKEMKWTRRLDSFGVDAELEEAADSDEAHTDRREVDLKLTELSKEYQRTGNLGSYIESAVEVILTSPQPPSGSLASLLDAFTFTYQHDYGSIIHGMIRKSRLPWSQQTITSLIAHYEATQDGPSFCRFTSFMCGLAAQENGMQPWRWTKVPGQVTVPAPPTVVNAGLYSRLITTAIATQQSDIAKAYLQLLLENGYGLTAKLIGAFMTDYTNKRDWESARELMKQICTGQVPITTDTVSLAGLQRVAMGCLQVLSACKEAELQRSLLHLIVEHDVPPFEPNPHTNINFHWAKLLSEWDTLHKSHEGYPRSPRPRRLFQDMAKLFQFGDDCPGFVHRLACPPLRLIPAQRSIWASIKENFGLEAAEADATAAISHTRNHPQIISSDQSSSNDRPRSSKANLDLGIRDGQVRSSNSSSIEPEVTAETQEAENPYSSINIRRVVPNN</sequence>
<proteinExistence type="predicted"/>
<reference evidence="2 3" key="2">
    <citation type="submission" date="2015-05" db="EMBL/GenBank/DDBJ databases">
        <authorList>
            <person name="Morales-Cruz A."/>
            <person name="Amrine K.C."/>
            <person name="Cantu D."/>
        </authorList>
    </citation>
    <scope>NUCLEOTIDE SEQUENCE [LARGE SCALE GENOMIC DNA]</scope>
    <source>
        <strain evidence="2">UCRPC4</strain>
    </source>
</reference>
<feature type="region of interest" description="Disordered" evidence="1">
    <location>
        <begin position="536"/>
        <end position="606"/>
    </location>
</feature>
<protein>
    <submittedName>
        <fullName evidence="2">Uncharacterized protein</fullName>
    </submittedName>
</protein>